<comment type="caution">
    <text evidence="1">The sequence shown here is derived from an EMBL/GenBank/DDBJ whole genome shotgun (WGS) entry which is preliminary data.</text>
</comment>
<dbReference type="AlphaFoldDB" id="A0AAW1J142"/>
<name>A0AAW1J142_POPJA</name>
<evidence type="ECO:0000313" key="2">
    <source>
        <dbReference type="Proteomes" id="UP001458880"/>
    </source>
</evidence>
<dbReference type="Proteomes" id="UP001458880">
    <property type="component" value="Unassembled WGS sequence"/>
</dbReference>
<gene>
    <name evidence="1" type="ORF">QE152_g31860</name>
</gene>
<evidence type="ECO:0000313" key="1">
    <source>
        <dbReference type="EMBL" id="KAK9696490.1"/>
    </source>
</evidence>
<proteinExistence type="predicted"/>
<protein>
    <submittedName>
        <fullName evidence="1">Uncharacterized protein</fullName>
    </submittedName>
</protein>
<keyword evidence="2" id="KW-1185">Reference proteome</keyword>
<sequence>MRSDMIIPFSTETTQRNYQRNEYDRTLEIMNDRFLKINERQISQNILLIFVDQDIMVVFAKQLSNNQQHSRYCLKQSSRPFQLHFNPSTAELNTENNLQYEW</sequence>
<organism evidence="1 2">
    <name type="scientific">Popillia japonica</name>
    <name type="common">Japanese beetle</name>
    <dbReference type="NCBI Taxonomy" id="7064"/>
    <lineage>
        <taxon>Eukaryota</taxon>
        <taxon>Metazoa</taxon>
        <taxon>Ecdysozoa</taxon>
        <taxon>Arthropoda</taxon>
        <taxon>Hexapoda</taxon>
        <taxon>Insecta</taxon>
        <taxon>Pterygota</taxon>
        <taxon>Neoptera</taxon>
        <taxon>Endopterygota</taxon>
        <taxon>Coleoptera</taxon>
        <taxon>Polyphaga</taxon>
        <taxon>Scarabaeiformia</taxon>
        <taxon>Scarabaeidae</taxon>
        <taxon>Rutelinae</taxon>
        <taxon>Popillia</taxon>
    </lineage>
</organism>
<accession>A0AAW1J142</accession>
<reference evidence="1 2" key="1">
    <citation type="journal article" date="2024" name="BMC Genomics">
        <title>De novo assembly and annotation of Popillia japonica's genome with initial clues to its potential as an invasive pest.</title>
        <authorList>
            <person name="Cucini C."/>
            <person name="Boschi S."/>
            <person name="Funari R."/>
            <person name="Cardaioli E."/>
            <person name="Iannotti N."/>
            <person name="Marturano G."/>
            <person name="Paoli F."/>
            <person name="Bruttini M."/>
            <person name="Carapelli A."/>
            <person name="Frati F."/>
            <person name="Nardi F."/>
        </authorList>
    </citation>
    <scope>NUCLEOTIDE SEQUENCE [LARGE SCALE GENOMIC DNA]</scope>
    <source>
        <strain evidence="1">DMR45628</strain>
    </source>
</reference>
<dbReference type="EMBL" id="JASPKY010000449">
    <property type="protein sequence ID" value="KAK9696490.1"/>
    <property type="molecule type" value="Genomic_DNA"/>
</dbReference>